<evidence type="ECO:0000313" key="4">
    <source>
        <dbReference type="Proteomes" id="UP000058613"/>
    </source>
</evidence>
<organism evidence="2 4">
    <name type="scientific">Pyrodictium delaneyi</name>
    <dbReference type="NCBI Taxonomy" id="1273541"/>
    <lineage>
        <taxon>Archaea</taxon>
        <taxon>Thermoproteota</taxon>
        <taxon>Thermoprotei</taxon>
        <taxon>Desulfurococcales</taxon>
        <taxon>Pyrodictiaceae</taxon>
        <taxon>Pyrodictium</taxon>
    </lineage>
</organism>
<dbReference type="EMBL" id="CP013011">
    <property type="protein sequence ID" value="ALL00793.1"/>
    <property type="molecule type" value="Genomic_DNA"/>
</dbReference>
<dbReference type="KEGG" id="pdl:Pyrde_0743"/>
<keyword evidence="1" id="KW-0472">Membrane</keyword>
<dbReference type="RefSeq" id="WP_055408349.1">
    <property type="nucleotide sequence ID" value="NZ_CP013011.1"/>
</dbReference>
<keyword evidence="1" id="KW-0812">Transmembrane</keyword>
<dbReference type="Proteomes" id="UP000196694">
    <property type="component" value="Unassembled WGS sequence"/>
</dbReference>
<dbReference type="EMBL" id="NCQP01000001">
    <property type="protein sequence ID" value="OWJ55571.1"/>
    <property type="molecule type" value="Genomic_DNA"/>
</dbReference>
<evidence type="ECO:0000313" key="3">
    <source>
        <dbReference type="EMBL" id="OWJ55571.1"/>
    </source>
</evidence>
<dbReference type="OrthoDB" id="383178at2157"/>
<accession>A0A0N7JCZ8</accession>
<dbReference type="GeneID" id="26099080"/>
<evidence type="ECO:0000313" key="5">
    <source>
        <dbReference type="Proteomes" id="UP000196694"/>
    </source>
</evidence>
<protein>
    <recommendedName>
        <fullName evidence="6">Flagellin</fullName>
    </recommendedName>
</protein>
<feature type="transmembrane region" description="Helical" evidence="1">
    <location>
        <begin position="12"/>
        <end position="33"/>
    </location>
</feature>
<reference evidence="2 4" key="1">
    <citation type="submission" date="2015-10" db="EMBL/GenBank/DDBJ databases">
        <title>Complete genome sequence of hyperthermophilic archaeon Pyrodictium delaneyi Su06.</title>
        <authorList>
            <person name="Jung J.-H."/>
            <person name="Lin J."/>
            <person name="Holden J.F."/>
            <person name="Park C.-S."/>
        </authorList>
    </citation>
    <scope>NUCLEOTIDE SEQUENCE [LARGE SCALE GENOMIC DNA]</scope>
    <source>
        <strain evidence="2 4">Su06</strain>
    </source>
</reference>
<evidence type="ECO:0008006" key="6">
    <source>
        <dbReference type="Google" id="ProtNLM"/>
    </source>
</evidence>
<evidence type="ECO:0000313" key="2">
    <source>
        <dbReference type="EMBL" id="ALL00793.1"/>
    </source>
</evidence>
<keyword evidence="1" id="KW-1133">Transmembrane helix</keyword>
<dbReference type="AlphaFoldDB" id="A0A0N7JCZ8"/>
<name>A0A0N7JCZ8_9CREN</name>
<dbReference type="Proteomes" id="UP000058613">
    <property type="component" value="Chromosome"/>
</dbReference>
<evidence type="ECO:0000256" key="1">
    <source>
        <dbReference type="SAM" id="Phobius"/>
    </source>
</evidence>
<reference evidence="3 5" key="2">
    <citation type="submission" date="2017-05" db="EMBL/GenBank/DDBJ databases">
        <title>The draft genome of the hyperthermophilic archaeon 'Pyrodictium delaneyi strain Hulk', an iron and nitrate reducer, reveals the capacity for sulfate reduction.</title>
        <authorList>
            <person name="Demey L.M."/>
            <person name="Miller C."/>
            <person name="Manzella M."/>
            <person name="Reguera G."/>
            <person name="Kashefi K."/>
        </authorList>
    </citation>
    <scope>NUCLEOTIDE SEQUENCE [LARGE SCALE GENOMIC DNA]</scope>
    <source>
        <strain evidence="3 5">Hulk</strain>
    </source>
</reference>
<keyword evidence="5" id="KW-1185">Reference proteome</keyword>
<gene>
    <name evidence="3" type="ORF">Pdsh_01935</name>
    <name evidence="2" type="ORF">Pyrde_0743</name>
</gene>
<sequence>MRQHLRGISELTSAALLALIVISIGGLVVIRVIESIQTGIQEATNQLIEAEMSLRQALGVTAAYIDSLGNLIVVLVSGDFPVKLQDVYINDTLWSSQCRAASAGRTGPIEGFVVQPYSIVVITCSVGAASYADVKIVYEGGSVATRAQPV</sequence>
<dbReference type="STRING" id="1273541.Pyrde_0743"/>
<proteinExistence type="predicted"/>